<keyword evidence="9" id="KW-0407">Ion channel</keyword>
<dbReference type="Pfam" id="PF00654">
    <property type="entry name" value="Voltage_CLC"/>
    <property type="match status" value="1"/>
</dbReference>
<evidence type="ECO:0000313" key="14">
    <source>
        <dbReference type="EMBL" id="MCD2197739.1"/>
    </source>
</evidence>
<keyword evidence="3 12" id="KW-0812">Transmembrane</keyword>
<dbReference type="SUPFAM" id="SSF81340">
    <property type="entry name" value="Clc chloride channel"/>
    <property type="match status" value="1"/>
</dbReference>
<keyword evidence="6 12" id="KW-0472">Membrane</keyword>
<evidence type="ECO:0000256" key="4">
    <source>
        <dbReference type="ARBA" id="ARBA00022989"/>
    </source>
</evidence>
<evidence type="ECO:0000313" key="15">
    <source>
        <dbReference type="Proteomes" id="UP001199469"/>
    </source>
</evidence>
<protein>
    <submittedName>
        <fullName evidence="14">Chloride channel protein</fullName>
    </submittedName>
</protein>
<keyword evidence="2" id="KW-0813">Transport</keyword>
<feature type="transmembrane region" description="Helical" evidence="12">
    <location>
        <begin position="299"/>
        <end position="319"/>
    </location>
</feature>
<evidence type="ECO:0000256" key="7">
    <source>
        <dbReference type="ARBA" id="ARBA00023173"/>
    </source>
</evidence>
<evidence type="ECO:0000259" key="13">
    <source>
        <dbReference type="PROSITE" id="PS51371"/>
    </source>
</evidence>
<evidence type="ECO:0000256" key="2">
    <source>
        <dbReference type="ARBA" id="ARBA00022448"/>
    </source>
</evidence>
<feature type="transmembrane region" description="Helical" evidence="12">
    <location>
        <begin position="366"/>
        <end position="385"/>
    </location>
</feature>
<feature type="region of interest" description="Disordered" evidence="11">
    <location>
        <begin position="1"/>
        <end position="33"/>
    </location>
</feature>
<evidence type="ECO:0000256" key="12">
    <source>
        <dbReference type="SAM" id="Phobius"/>
    </source>
</evidence>
<dbReference type="InterPro" id="IPR046342">
    <property type="entry name" value="CBS_dom_sf"/>
</dbReference>
<dbReference type="PANTHER" id="PTHR43427:SF6">
    <property type="entry name" value="CHLORIDE CHANNEL PROTEIN CLC-E"/>
    <property type="match status" value="1"/>
</dbReference>
<feature type="transmembrane region" description="Helical" evidence="12">
    <location>
        <begin position="91"/>
        <end position="111"/>
    </location>
</feature>
<evidence type="ECO:0000256" key="11">
    <source>
        <dbReference type="SAM" id="MobiDB-lite"/>
    </source>
</evidence>
<dbReference type="PRINTS" id="PR00762">
    <property type="entry name" value="CLCHANNEL"/>
</dbReference>
<evidence type="ECO:0000256" key="1">
    <source>
        <dbReference type="ARBA" id="ARBA00004141"/>
    </source>
</evidence>
<dbReference type="InterPro" id="IPR000644">
    <property type="entry name" value="CBS_dom"/>
</dbReference>
<feature type="transmembrane region" description="Helical" evidence="12">
    <location>
        <begin position="261"/>
        <end position="287"/>
    </location>
</feature>
<evidence type="ECO:0000256" key="10">
    <source>
        <dbReference type="PROSITE-ProRule" id="PRU00703"/>
    </source>
</evidence>
<evidence type="ECO:0000256" key="5">
    <source>
        <dbReference type="ARBA" id="ARBA00023065"/>
    </source>
</evidence>
<feature type="transmembrane region" description="Helical" evidence="12">
    <location>
        <begin position="339"/>
        <end position="360"/>
    </location>
</feature>
<accession>A0ABS8PL92</accession>
<feature type="transmembrane region" description="Helical" evidence="12">
    <location>
        <begin position="392"/>
        <end position="410"/>
    </location>
</feature>
<feature type="transmembrane region" description="Helical" evidence="12">
    <location>
        <begin position="422"/>
        <end position="449"/>
    </location>
</feature>
<keyword evidence="15" id="KW-1185">Reference proteome</keyword>
<name>A0ABS8PL92_9PSEU</name>
<dbReference type="EMBL" id="JAJNDB010000009">
    <property type="protein sequence ID" value="MCD2197739.1"/>
    <property type="molecule type" value="Genomic_DNA"/>
</dbReference>
<dbReference type="InterPro" id="IPR001807">
    <property type="entry name" value="ClC"/>
</dbReference>
<dbReference type="CDD" id="cd00400">
    <property type="entry name" value="Voltage_gated_ClC"/>
    <property type="match status" value="1"/>
</dbReference>
<evidence type="ECO:0000256" key="8">
    <source>
        <dbReference type="ARBA" id="ARBA00023214"/>
    </source>
</evidence>
<keyword evidence="5" id="KW-0406">Ion transport</keyword>
<dbReference type="InterPro" id="IPR014743">
    <property type="entry name" value="Cl-channel_core"/>
</dbReference>
<keyword evidence="4 12" id="KW-1133">Transmembrane helix</keyword>
<dbReference type="InterPro" id="IPR050368">
    <property type="entry name" value="ClC-type_chloride_channel"/>
</dbReference>
<keyword evidence="10" id="KW-0129">CBS domain</keyword>
<evidence type="ECO:0000256" key="3">
    <source>
        <dbReference type="ARBA" id="ARBA00022692"/>
    </source>
</evidence>
<dbReference type="Pfam" id="PF00571">
    <property type="entry name" value="CBS"/>
    <property type="match status" value="1"/>
</dbReference>
<reference evidence="14 15" key="1">
    <citation type="submission" date="2021-11" db="EMBL/GenBank/DDBJ databases">
        <title>Draft genome sequence of Actinomycetospora sp. SF1 isolated from the rhizosphere soil.</title>
        <authorList>
            <person name="Duangmal K."/>
            <person name="Chantavorakit T."/>
        </authorList>
    </citation>
    <scope>NUCLEOTIDE SEQUENCE [LARGE SCALE GENOMIC DNA]</scope>
    <source>
        <strain evidence="14 15">TBRC 5722</strain>
    </source>
</reference>
<keyword evidence="8" id="KW-0868">Chloride</keyword>
<sequence>MTTTSDPDTRPSADPAFDFASDTEGPRRRPGPLRDFTVSPRVLVIVAWALPVGALGAGAAWVLLRLIGLITNVLFAGRIATDTVNPGAVGAPWWVILGAPVLGGVVVGLMARYGSEKIRGHGMPEAIEGVLFRRAVVEPKVAVLKPTSAAISIGTGGPFGAEGPIIMTGGAIGSIVAQRLAVTDDERRVLMVAGAASGMAAVFNAPLASVLLAVELLLFEWRPRSFLPVVAAVVVSTILRGPMLGYAPIFPLDTATWHITAGADVLCVVAGALGGLLAVAVTALVYASEDGFLHFGRRIHWMWWPAIGGLIIGVGGLIVPRALGVGYDVIGDLLSGKAALSLVVGILVVKSLIWGLSLGSGTSGGVLAPTFMIGAALGALEGFVLPSAGPGFWALVGLAATVGGVMRSPLTGVVFSLELTHAWPALLPLLIASAAAYGVSVLILGRSVLTEKIARRGRHLSREYTVDPLEYGFADEVMDPAPAVVKVGEPAPDLPERQRLFPVLDGERLVGVVGRGALRRDPVGWMAHVVTDPVVVGPHDTLVVVRDRLAAAGVTIAPVAEDGRLLGLIGVDELLERRQASASAGARRARASAGGTT</sequence>
<keyword evidence="7" id="KW-0869">Chloride channel</keyword>
<dbReference type="PROSITE" id="PS51371">
    <property type="entry name" value="CBS"/>
    <property type="match status" value="1"/>
</dbReference>
<proteinExistence type="predicted"/>
<comment type="subcellular location">
    <subcellularLocation>
        <location evidence="1">Membrane</location>
        <topology evidence="1">Multi-pass membrane protein</topology>
    </subcellularLocation>
</comment>
<gene>
    <name evidence="14" type="ORF">LQ327_30650</name>
</gene>
<evidence type="ECO:0000256" key="9">
    <source>
        <dbReference type="ARBA" id="ARBA00023303"/>
    </source>
</evidence>
<feature type="domain" description="CBS" evidence="13">
    <location>
        <begin position="526"/>
        <end position="584"/>
    </location>
</feature>
<dbReference type="RefSeq" id="WP_230740024.1">
    <property type="nucleotide sequence ID" value="NZ_JAJNDB010000009.1"/>
</dbReference>
<dbReference type="Proteomes" id="UP001199469">
    <property type="component" value="Unassembled WGS sequence"/>
</dbReference>
<feature type="transmembrane region" description="Helical" evidence="12">
    <location>
        <begin position="226"/>
        <end position="249"/>
    </location>
</feature>
<feature type="transmembrane region" description="Helical" evidence="12">
    <location>
        <begin position="42"/>
        <end position="64"/>
    </location>
</feature>
<comment type="caution">
    <text evidence="14">The sequence shown here is derived from an EMBL/GenBank/DDBJ whole genome shotgun (WGS) entry which is preliminary data.</text>
</comment>
<dbReference type="Gene3D" id="1.10.3080.10">
    <property type="entry name" value="Clc chloride channel"/>
    <property type="match status" value="1"/>
</dbReference>
<dbReference type="SUPFAM" id="SSF54631">
    <property type="entry name" value="CBS-domain pair"/>
    <property type="match status" value="1"/>
</dbReference>
<organism evidence="14 15">
    <name type="scientific">Actinomycetospora endophytica</name>
    <dbReference type="NCBI Taxonomy" id="2291215"/>
    <lineage>
        <taxon>Bacteria</taxon>
        <taxon>Bacillati</taxon>
        <taxon>Actinomycetota</taxon>
        <taxon>Actinomycetes</taxon>
        <taxon>Pseudonocardiales</taxon>
        <taxon>Pseudonocardiaceae</taxon>
        <taxon>Actinomycetospora</taxon>
    </lineage>
</organism>
<feature type="transmembrane region" description="Helical" evidence="12">
    <location>
        <begin position="189"/>
        <end position="214"/>
    </location>
</feature>
<evidence type="ECO:0000256" key="6">
    <source>
        <dbReference type="ARBA" id="ARBA00023136"/>
    </source>
</evidence>
<dbReference type="PANTHER" id="PTHR43427">
    <property type="entry name" value="CHLORIDE CHANNEL PROTEIN CLC-E"/>
    <property type="match status" value="1"/>
</dbReference>